<dbReference type="EMBL" id="LAZR01000033">
    <property type="protein sequence ID" value="KKO01829.1"/>
    <property type="molecule type" value="Genomic_DNA"/>
</dbReference>
<evidence type="ECO:0000313" key="5">
    <source>
        <dbReference type="EMBL" id="KKO01829.1"/>
    </source>
</evidence>
<evidence type="ECO:0000256" key="1">
    <source>
        <dbReference type="ARBA" id="ARBA00004370"/>
    </source>
</evidence>
<dbReference type="AlphaFoldDB" id="A0A0F9YBC7"/>
<dbReference type="GO" id="GO:0009306">
    <property type="term" value="P:protein secretion"/>
    <property type="evidence" value="ECO:0007669"/>
    <property type="project" value="InterPro"/>
</dbReference>
<dbReference type="PANTHER" id="PTHR30332">
    <property type="entry name" value="PROBABLE GENERAL SECRETION PATHWAY PROTEIN D"/>
    <property type="match status" value="1"/>
</dbReference>
<evidence type="ECO:0000256" key="2">
    <source>
        <dbReference type="ARBA" id="ARBA00022729"/>
    </source>
</evidence>
<organism evidence="5">
    <name type="scientific">marine sediment metagenome</name>
    <dbReference type="NCBI Taxonomy" id="412755"/>
    <lineage>
        <taxon>unclassified sequences</taxon>
        <taxon>metagenomes</taxon>
        <taxon>ecological metagenomes</taxon>
    </lineage>
</organism>
<dbReference type="PROSITE" id="PS51257">
    <property type="entry name" value="PROKAR_LIPOPROTEIN"/>
    <property type="match status" value="1"/>
</dbReference>
<keyword evidence="3" id="KW-0472">Membrane</keyword>
<dbReference type="Pfam" id="PF00263">
    <property type="entry name" value="Secretin"/>
    <property type="match status" value="1"/>
</dbReference>
<keyword evidence="2" id="KW-0732">Signal</keyword>
<gene>
    <name evidence="5" type="ORF">LCGC14_0111840</name>
</gene>
<sequence>MTIKTSANGLVMFTTCLALSACSLPGENIDRMEGEADRTIARAGGAMTSFNDTASLRGGGAQVSNGVFVAPLKERSNASALLPSRVQTPNAVIMSSRDPLSLTQVAERLTSITGIEHIASLGPAAEDGVNVTKGNNNRMLRPNYTGKLSEVLSEISTSFGVEWSYSDGKVIFRDYVTRQYQIPVIPSTTSGSSSVGSASSGYSTDFWGEFEQSVKGILGDDVVYNVSRSSGLLTVTAKVDAHSDLRSFVDEISKNMTQQIAFDVNVISVVTKETDGAGFDLEMAINRAGNSFDAKTSTREGGGTGGMNLSIVEGPVEFKAFVEAVSQQGKVAVDTRTGVTTVNNRPVPVEVVDSISYIASYTSETDSDTDTETLIPQPATQEVGFTLQLYPRIMNTNDIMVEYSLSLSELQSLETFGTGEAQVQLPEVSSTKFSQQTVLQNGSTLVLSGFERNRTTVDRRTGASGGFLGLGRAKRGETERVTTIVMIQPRILKSNRAIKNGKF</sequence>
<evidence type="ECO:0000259" key="4">
    <source>
        <dbReference type="Pfam" id="PF00263"/>
    </source>
</evidence>
<feature type="domain" description="Type II/III secretion system secretin-like" evidence="4">
    <location>
        <begin position="324"/>
        <end position="492"/>
    </location>
</feature>
<name>A0A0F9YBC7_9ZZZZ</name>
<dbReference type="InterPro" id="IPR050810">
    <property type="entry name" value="Bact_Secretion_Sys_Channel"/>
</dbReference>
<dbReference type="GO" id="GO:0016020">
    <property type="term" value="C:membrane"/>
    <property type="evidence" value="ECO:0007669"/>
    <property type="project" value="UniProtKB-SubCell"/>
</dbReference>
<proteinExistence type="predicted"/>
<comment type="subcellular location">
    <subcellularLocation>
        <location evidence="1">Membrane</location>
    </subcellularLocation>
</comment>
<dbReference type="GO" id="GO:0015627">
    <property type="term" value="C:type II protein secretion system complex"/>
    <property type="evidence" value="ECO:0007669"/>
    <property type="project" value="TreeGrafter"/>
</dbReference>
<evidence type="ECO:0000256" key="3">
    <source>
        <dbReference type="ARBA" id="ARBA00023136"/>
    </source>
</evidence>
<dbReference type="InterPro" id="IPR004846">
    <property type="entry name" value="T2SS/T3SS_dom"/>
</dbReference>
<comment type="caution">
    <text evidence="5">The sequence shown here is derived from an EMBL/GenBank/DDBJ whole genome shotgun (WGS) entry which is preliminary data.</text>
</comment>
<dbReference type="PANTHER" id="PTHR30332:SF24">
    <property type="entry name" value="SECRETIN GSPD-RELATED"/>
    <property type="match status" value="1"/>
</dbReference>
<protein>
    <recommendedName>
        <fullName evidence="4">Type II/III secretion system secretin-like domain-containing protein</fullName>
    </recommendedName>
</protein>
<reference evidence="5" key="1">
    <citation type="journal article" date="2015" name="Nature">
        <title>Complex archaea that bridge the gap between prokaryotes and eukaryotes.</title>
        <authorList>
            <person name="Spang A."/>
            <person name="Saw J.H."/>
            <person name="Jorgensen S.L."/>
            <person name="Zaremba-Niedzwiedzka K."/>
            <person name="Martijn J."/>
            <person name="Lind A.E."/>
            <person name="van Eijk R."/>
            <person name="Schleper C."/>
            <person name="Guy L."/>
            <person name="Ettema T.J."/>
        </authorList>
    </citation>
    <scope>NUCLEOTIDE SEQUENCE</scope>
</reference>
<accession>A0A0F9YBC7</accession>